<dbReference type="Gene3D" id="1.20.120.450">
    <property type="entry name" value="dinb family like domain"/>
    <property type="match status" value="1"/>
</dbReference>
<dbReference type="SUPFAM" id="SSF109854">
    <property type="entry name" value="DinB/YfiT-like putative metalloenzymes"/>
    <property type="match status" value="1"/>
</dbReference>
<comment type="caution">
    <text evidence="3">The sequence shown here is derived from an EMBL/GenBank/DDBJ whole genome shotgun (WGS) entry which is preliminary data.</text>
</comment>
<dbReference type="AlphaFoldDB" id="A0AAE4AXV6"/>
<dbReference type="InterPro" id="IPR017518">
    <property type="entry name" value="CHP03084"/>
</dbReference>
<protein>
    <submittedName>
        <fullName evidence="3">Uncharacterized protein (TIGR03084 family)</fullName>
    </submittedName>
</protein>
<evidence type="ECO:0000259" key="2">
    <source>
        <dbReference type="Pfam" id="PF11716"/>
    </source>
</evidence>
<evidence type="ECO:0000259" key="1">
    <source>
        <dbReference type="Pfam" id="PF08608"/>
    </source>
</evidence>
<dbReference type="RefSeq" id="WP_307235797.1">
    <property type="nucleotide sequence ID" value="NZ_JAUSUZ010000001.1"/>
</dbReference>
<proteinExistence type="predicted"/>
<dbReference type="NCBIfam" id="TIGR03083">
    <property type="entry name" value="maleylpyruvate isomerase family mycothiol-dependent enzyme"/>
    <property type="match status" value="1"/>
</dbReference>
<dbReference type="InterPro" id="IPR017517">
    <property type="entry name" value="Maleyloyr_isom"/>
</dbReference>
<sequence length="270" mass="29444">MTDGKPIILDLIAEGDELDRLLIDLDDHAWRTPTPAPGWTVAHQVAHLAATFRMAAMAVSTPDRFTAMTARLGPDFNANVAHALAEFLAEPPQALFSRWRAERARAEQALASVSGDLVVPWLVRPLPASVLAAAGMMELFAHGQDIADALGRERRYTDRLRHLAGFGVRTWDFGFINNGLEVPAEPMRFELTAPSGALWTFGPAEAAQRVTGPAVDFCMLVTRRRHRDDLAMRAEGADADRWLSIAQAYRGPAGEGRRPGQFAASSAPAR</sequence>
<gene>
    <name evidence="3" type="ORF">J2S42_001082</name>
</gene>
<feature type="domain" description="tRNA wybutosine-synthesis" evidence="1">
    <location>
        <begin position="183"/>
        <end position="232"/>
    </location>
</feature>
<organism evidence="3 4">
    <name type="scientific">Catenuloplanes indicus</name>
    <dbReference type="NCBI Taxonomy" id="137267"/>
    <lineage>
        <taxon>Bacteria</taxon>
        <taxon>Bacillati</taxon>
        <taxon>Actinomycetota</taxon>
        <taxon>Actinomycetes</taxon>
        <taxon>Micromonosporales</taxon>
        <taxon>Micromonosporaceae</taxon>
        <taxon>Catenuloplanes</taxon>
    </lineage>
</organism>
<name>A0AAE4AXV6_9ACTN</name>
<dbReference type="Pfam" id="PF08608">
    <property type="entry name" value="Wyosine_form"/>
    <property type="match status" value="1"/>
</dbReference>
<dbReference type="InterPro" id="IPR024344">
    <property type="entry name" value="MDMPI_metal-binding"/>
</dbReference>
<dbReference type="InterPro" id="IPR013917">
    <property type="entry name" value="tRNA_wybutosine-synth"/>
</dbReference>
<dbReference type="NCBIfam" id="TIGR03084">
    <property type="entry name" value="TIGR03084 family metal-binding protein"/>
    <property type="match status" value="1"/>
</dbReference>
<accession>A0AAE4AXV6</accession>
<dbReference type="EMBL" id="JAUSUZ010000001">
    <property type="protein sequence ID" value="MDQ0364413.1"/>
    <property type="molecule type" value="Genomic_DNA"/>
</dbReference>
<dbReference type="InterPro" id="IPR034660">
    <property type="entry name" value="DinB/YfiT-like"/>
</dbReference>
<reference evidence="3 4" key="1">
    <citation type="submission" date="2023-07" db="EMBL/GenBank/DDBJ databases">
        <title>Sequencing the genomes of 1000 actinobacteria strains.</title>
        <authorList>
            <person name="Klenk H.-P."/>
        </authorList>
    </citation>
    <scope>NUCLEOTIDE SEQUENCE [LARGE SCALE GENOMIC DNA]</scope>
    <source>
        <strain evidence="3 4">DSM 44709</strain>
    </source>
</reference>
<dbReference type="GO" id="GO:0046872">
    <property type="term" value="F:metal ion binding"/>
    <property type="evidence" value="ECO:0007669"/>
    <property type="project" value="InterPro"/>
</dbReference>
<dbReference type="Pfam" id="PF11716">
    <property type="entry name" value="MDMPI_N"/>
    <property type="match status" value="1"/>
</dbReference>
<keyword evidence="4" id="KW-1185">Reference proteome</keyword>
<evidence type="ECO:0000313" key="3">
    <source>
        <dbReference type="EMBL" id="MDQ0364413.1"/>
    </source>
</evidence>
<feature type="domain" description="Mycothiol-dependent maleylpyruvate isomerase metal-binding" evidence="2">
    <location>
        <begin position="13"/>
        <end position="147"/>
    </location>
</feature>
<evidence type="ECO:0000313" key="4">
    <source>
        <dbReference type="Proteomes" id="UP001240236"/>
    </source>
</evidence>
<dbReference type="Proteomes" id="UP001240236">
    <property type="component" value="Unassembled WGS sequence"/>
</dbReference>